<dbReference type="Pfam" id="PF00646">
    <property type="entry name" value="F-box"/>
    <property type="match status" value="1"/>
</dbReference>
<sequence length="567" mass="62823">MFTSSFNPLCAPPDFVRSSLMALTLSTIPQELQIEILSNLDALSLSCCMSTCRSINETIWSSSHLIYIIQLHLDGLKDIETSSLGCAGRLNQLLLRRHAWGSTSPKLCAKLISLPDCVTYDLIDGVFASTDGFTLEMASLPTGTEELGTVTEMKLAGLLIWGLTLDPSQDVLVFLEDGASALPHSGPRKILVHIRSMSTHEIHPLASLSPFELYIHSDHVQVRTNIPFNIFLHLADNLLVLRFNIESRERDLPARVIMWDWTTSEVILDSAAATDPVLAALDCHNLGLLDSKSFFVTSPLNSGAIHLYRLVRPSNGESPCVPVHRAALQLPPLISTAKPFRIFTKSGPIQAHAPFNSPFVTNDEDRIHVFKPVYNSSQRTFPLSFNMFIPQRVFTKYMSLGSLENQGGPALNIPWKQWGPLNTCIIHPPGIFQLDKQCRYIRGQRIAFTGPGFEWDLEERKTCSSKLVVMLDFSIVGVLSARRTLPSSLSPMNHPGKLIPLCTIKASEVPLFEDDVEGALPCVYSVWDPEANVTTDNKCLIHPDGVINLLEVAKQGYVYIYSFAVSD</sequence>
<dbReference type="OrthoDB" id="2745718at2759"/>
<dbReference type="EMBL" id="MU155159">
    <property type="protein sequence ID" value="KAF9482983.1"/>
    <property type="molecule type" value="Genomic_DNA"/>
</dbReference>
<dbReference type="AlphaFoldDB" id="A0A9P5Z9B7"/>
<accession>A0A9P5Z9B7</accession>
<gene>
    <name evidence="2" type="ORF">BDN70DRAFT_374723</name>
</gene>
<name>A0A9P5Z9B7_9AGAR</name>
<dbReference type="Proteomes" id="UP000807469">
    <property type="component" value="Unassembled WGS sequence"/>
</dbReference>
<comment type="caution">
    <text evidence="2">The sequence shown here is derived from an EMBL/GenBank/DDBJ whole genome shotgun (WGS) entry which is preliminary data.</text>
</comment>
<feature type="domain" description="F-box" evidence="1">
    <location>
        <begin position="28"/>
        <end position="68"/>
    </location>
</feature>
<evidence type="ECO:0000313" key="3">
    <source>
        <dbReference type="Proteomes" id="UP000807469"/>
    </source>
</evidence>
<evidence type="ECO:0000259" key="1">
    <source>
        <dbReference type="SMART" id="SM00256"/>
    </source>
</evidence>
<keyword evidence="3" id="KW-1185">Reference proteome</keyword>
<dbReference type="SUPFAM" id="SSF81383">
    <property type="entry name" value="F-box domain"/>
    <property type="match status" value="1"/>
</dbReference>
<evidence type="ECO:0000313" key="2">
    <source>
        <dbReference type="EMBL" id="KAF9482983.1"/>
    </source>
</evidence>
<dbReference type="CDD" id="cd09917">
    <property type="entry name" value="F-box_SF"/>
    <property type="match status" value="1"/>
</dbReference>
<dbReference type="SMART" id="SM00256">
    <property type="entry name" value="FBOX"/>
    <property type="match status" value="1"/>
</dbReference>
<reference evidence="2" key="1">
    <citation type="submission" date="2020-11" db="EMBL/GenBank/DDBJ databases">
        <authorList>
            <consortium name="DOE Joint Genome Institute"/>
            <person name="Ahrendt S."/>
            <person name="Riley R."/>
            <person name="Andreopoulos W."/>
            <person name="Labutti K."/>
            <person name="Pangilinan J."/>
            <person name="Ruiz-Duenas F.J."/>
            <person name="Barrasa J.M."/>
            <person name="Sanchez-Garcia M."/>
            <person name="Camarero S."/>
            <person name="Miyauchi S."/>
            <person name="Serrano A."/>
            <person name="Linde D."/>
            <person name="Babiker R."/>
            <person name="Drula E."/>
            <person name="Ayuso-Fernandez I."/>
            <person name="Pacheco R."/>
            <person name="Padilla G."/>
            <person name="Ferreira P."/>
            <person name="Barriuso J."/>
            <person name="Kellner H."/>
            <person name="Castanera R."/>
            <person name="Alfaro M."/>
            <person name="Ramirez L."/>
            <person name="Pisabarro A.G."/>
            <person name="Kuo A."/>
            <person name="Tritt A."/>
            <person name="Lipzen A."/>
            <person name="He G."/>
            <person name="Yan M."/>
            <person name="Ng V."/>
            <person name="Cullen D."/>
            <person name="Martin F."/>
            <person name="Rosso M.-N."/>
            <person name="Henrissat B."/>
            <person name="Hibbett D."/>
            <person name="Martinez A.T."/>
            <person name="Grigoriev I.V."/>
        </authorList>
    </citation>
    <scope>NUCLEOTIDE SEQUENCE</scope>
    <source>
        <strain evidence="2">CIRM-BRFM 674</strain>
    </source>
</reference>
<dbReference type="InterPro" id="IPR001810">
    <property type="entry name" value="F-box_dom"/>
</dbReference>
<dbReference type="InterPro" id="IPR036047">
    <property type="entry name" value="F-box-like_dom_sf"/>
</dbReference>
<organism evidence="2 3">
    <name type="scientific">Pholiota conissans</name>
    <dbReference type="NCBI Taxonomy" id="109636"/>
    <lineage>
        <taxon>Eukaryota</taxon>
        <taxon>Fungi</taxon>
        <taxon>Dikarya</taxon>
        <taxon>Basidiomycota</taxon>
        <taxon>Agaricomycotina</taxon>
        <taxon>Agaricomycetes</taxon>
        <taxon>Agaricomycetidae</taxon>
        <taxon>Agaricales</taxon>
        <taxon>Agaricineae</taxon>
        <taxon>Strophariaceae</taxon>
        <taxon>Pholiota</taxon>
    </lineage>
</organism>
<protein>
    <recommendedName>
        <fullName evidence="1">F-box domain-containing protein</fullName>
    </recommendedName>
</protein>
<proteinExistence type="predicted"/>